<evidence type="ECO:0000313" key="3">
    <source>
        <dbReference type="Proteomes" id="UP000019434"/>
    </source>
</evidence>
<dbReference type="KEGG" id="tnu:BD01_0491"/>
<sequence>MSYPFYTEESPRFKVAEYLKKITAVLLIVWLFKGYLGLEPYNRYLVYSIIALIFAFELLSVGKWVGVTVTGIVFALAKGFLWTSVFLYFGGWLGMPDDLHDLAGRAFAYAVVLSIAGLLIGKGEEKRFTWKVEKKTYEFSGAEFGDVRLKGRGKAYPIKFGNRRVGWAIDGEVEVKAETPLGTIKKALSSPVVVWGELTVGKKTKADEGFVAEVSRLINPDRLYKNKKGSTAVDLGIVKVYEGEDFEYVKVPFVEVIETPHGEEVKIGPFRIRDGNPRKPKEMLTIRELRNGFQLTKVGDRLKIETEEFSIEVEGGRVVYRSGNETLSLGDAVSLRSGDISVTVGKGRAKIRIEDVVISARDGVVKIRAGGRTHTIENEEAYRLVVRKAKEIVEEQSAGLIEGFGVDRTMLTRRVKELLDELMNYVG</sequence>
<organism evidence="2 3">
    <name type="scientific">Thermococcus nautili</name>
    <dbReference type="NCBI Taxonomy" id="195522"/>
    <lineage>
        <taxon>Archaea</taxon>
        <taxon>Methanobacteriati</taxon>
        <taxon>Methanobacteriota</taxon>
        <taxon>Thermococci</taxon>
        <taxon>Thermococcales</taxon>
        <taxon>Thermococcaceae</taxon>
        <taxon>Thermococcus</taxon>
    </lineage>
</organism>
<dbReference type="OrthoDB" id="85889at2157"/>
<keyword evidence="1" id="KW-0812">Transmembrane</keyword>
<dbReference type="STRING" id="195522.BD01_0491"/>
<protein>
    <submittedName>
        <fullName evidence="2">Uncharacterized protein</fullName>
    </submittedName>
</protein>
<keyword evidence="1" id="KW-0472">Membrane</keyword>
<dbReference type="eggNOG" id="arCOG05822">
    <property type="taxonomic scope" value="Archaea"/>
</dbReference>
<feature type="transmembrane region" description="Helical" evidence="1">
    <location>
        <begin position="44"/>
        <end position="62"/>
    </location>
</feature>
<proteinExistence type="predicted"/>
<name>W8P063_9EURY</name>
<dbReference type="EMBL" id="CP007264">
    <property type="protein sequence ID" value="AHL22116.1"/>
    <property type="molecule type" value="Genomic_DNA"/>
</dbReference>
<evidence type="ECO:0000313" key="2">
    <source>
        <dbReference type="EMBL" id="AHL22116.1"/>
    </source>
</evidence>
<accession>W8P063</accession>
<dbReference type="Proteomes" id="UP000019434">
    <property type="component" value="Chromosome"/>
</dbReference>
<evidence type="ECO:0000256" key="1">
    <source>
        <dbReference type="SAM" id="Phobius"/>
    </source>
</evidence>
<keyword evidence="3" id="KW-1185">Reference proteome</keyword>
<dbReference type="AlphaFoldDB" id="W8P063"/>
<reference evidence="2 3" key="1">
    <citation type="submission" date="2014-02" db="EMBL/GenBank/DDBJ databases">
        <title>Genome Sequence of an Hyperthermophilic Archaeon, Thermococcus nautili 30-1, producing viral vesicles.</title>
        <authorList>
            <person name="Oberto J."/>
            <person name="Gaudin M."/>
            <person name="Cossu M."/>
            <person name="Gorlas A."/>
            <person name="Slesarev A."/>
            <person name="Marguet E."/>
            <person name="Forterre P."/>
        </authorList>
    </citation>
    <scope>NUCLEOTIDE SEQUENCE [LARGE SCALE GENOMIC DNA]</scope>
    <source>
        <strain evidence="2 3">30-1</strain>
    </source>
</reference>
<dbReference type="GeneID" id="24957553"/>
<feature type="transmembrane region" description="Helical" evidence="1">
    <location>
        <begin position="69"/>
        <end position="90"/>
    </location>
</feature>
<feature type="transmembrane region" description="Helical" evidence="1">
    <location>
        <begin position="102"/>
        <end position="121"/>
    </location>
</feature>
<dbReference type="HOGENOM" id="CLU_638765_0_0_2"/>
<gene>
    <name evidence="2" type="ORF">BD01_0491</name>
</gene>
<keyword evidence="1" id="KW-1133">Transmembrane helix</keyword>
<feature type="transmembrane region" description="Helical" evidence="1">
    <location>
        <begin position="21"/>
        <end position="38"/>
    </location>
</feature>
<dbReference type="RefSeq" id="WP_042689554.1">
    <property type="nucleotide sequence ID" value="NZ_CP007264.1"/>
</dbReference>